<comment type="caution">
    <text evidence="13">The sequence shown here is derived from an EMBL/GenBank/DDBJ whole genome shotgun (WGS) entry which is preliminary data.</text>
</comment>
<dbReference type="PANTHER" id="PTHR34501">
    <property type="entry name" value="PROTEIN YDDL-RELATED"/>
    <property type="match status" value="1"/>
</dbReference>
<keyword evidence="3" id="KW-0813">Transport</keyword>
<reference evidence="13 14" key="1">
    <citation type="submission" date="2021-08" db="EMBL/GenBank/DDBJ databases">
        <authorList>
            <person name="Peeters C."/>
        </authorList>
    </citation>
    <scope>NUCLEOTIDE SEQUENCE [LARGE SCALE GENOMIC DNA]</scope>
    <source>
        <strain evidence="13 14">LMG 23992</strain>
    </source>
</reference>
<dbReference type="InterPro" id="IPR033900">
    <property type="entry name" value="Gram_neg_porin_domain"/>
</dbReference>
<accession>A0ABN7YE18</accession>
<proteinExistence type="predicted"/>
<keyword evidence="6 11" id="KW-0732">Signal</keyword>
<evidence type="ECO:0000256" key="2">
    <source>
        <dbReference type="ARBA" id="ARBA00011233"/>
    </source>
</evidence>
<sequence>MKRRLIAMAAVGAMAGTAHAQTSVTLYGVVDLGVEYVNRVATAPSAPGLGTLGTAPVGSRFGLPNQGGLSASRWGLRGREDLGGGAYAFFTLESQFNTDTGTFTGGSGLFNRQALLGLGNAYGKLSFGKQYSSFMESMVNFSPTRFAPAYEPGIWWVGLDYKPNNTIKYAGNFGPLTALAHYSFGAGLPVSSFGAGGLLYGGGAGETPGAPRDDTAWGGALTYLGQNFGGSIAYDQWNPAATVGNTGKVRKAGVAGSYTNGPLKLMAGYRWGDQTFVNGNTALRDDYWFAGVNYRFTPALDMQLGYFYSNVKKFASTNSSVATNPANPQQVSFVADYALSKRTDVYLSAGWAHNGSLGNDGPFTLFLFNYPQAPGQKNMVGVTTGVRHVF</sequence>
<dbReference type="Pfam" id="PF13609">
    <property type="entry name" value="Porin_4"/>
    <property type="match status" value="1"/>
</dbReference>
<evidence type="ECO:0000256" key="4">
    <source>
        <dbReference type="ARBA" id="ARBA00022452"/>
    </source>
</evidence>
<dbReference type="PRINTS" id="PR00184">
    <property type="entry name" value="NEISSPPORIN"/>
</dbReference>
<dbReference type="EMBL" id="CAJZAI010000003">
    <property type="protein sequence ID" value="CAG9171168.1"/>
    <property type="molecule type" value="Genomic_DNA"/>
</dbReference>
<evidence type="ECO:0000259" key="12">
    <source>
        <dbReference type="Pfam" id="PF13609"/>
    </source>
</evidence>
<gene>
    <name evidence="13" type="ORF">LMG23992_01951</name>
</gene>
<keyword evidence="14" id="KW-1185">Reference proteome</keyword>
<keyword evidence="9" id="KW-0472">Membrane</keyword>
<evidence type="ECO:0000313" key="14">
    <source>
        <dbReference type="Proteomes" id="UP000727654"/>
    </source>
</evidence>
<dbReference type="InterPro" id="IPR023614">
    <property type="entry name" value="Porin_dom_sf"/>
</dbReference>
<dbReference type="InterPro" id="IPR050298">
    <property type="entry name" value="Gram-neg_bact_OMP"/>
</dbReference>
<evidence type="ECO:0000256" key="7">
    <source>
        <dbReference type="ARBA" id="ARBA00023065"/>
    </source>
</evidence>
<name>A0ABN7YE18_9BURK</name>
<keyword evidence="5" id="KW-0812">Transmembrane</keyword>
<keyword evidence="10" id="KW-0998">Cell outer membrane</keyword>
<keyword evidence="7" id="KW-0406">Ion transport</keyword>
<dbReference type="PANTHER" id="PTHR34501:SF9">
    <property type="entry name" value="MAJOR OUTER MEMBRANE PROTEIN P.IA"/>
    <property type="match status" value="1"/>
</dbReference>
<evidence type="ECO:0000256" key="9">
    <source>
        <dbReference type="ARBA" id="ARBA00023136"/>
    </source>
</evidence>
<protein>
    <submittedName>
        <fullName evidence="13">Outer membrane porin protein 32</fullName>
    </submittedName>
</protein>
<dbReference type="CDD" id="cd00342">
    <property type="entry name" value="gram_neg_porins"/>
    <property type="match status" value="1"/>
</dbReference>
<feature type="domain" description="Porin" evidence="12">
    <location>
        <begin position="7"/>
        <end position="354"/>
    </location>
</feature>
<evidence type="ECO:0000256" key="5">
    <source>
        <dbReference type="ARBA" id="ARBA00022692"/>
    </source>
</evidence>
<dbReference type="RefSeq" id="WP_224079576.1">
    <property type="nucleotide sequence ID" value="NZ_CAJZAI010000003.1"/>
</dbReference>
<evidence type="ECO:0000256" key="6">
    <source>
        <dbReference type="ARBA" id="ARBA00022729"/>
    </source>
</evidence>
<evidence type="ECO:0000313" key="13">
    <source>
        <dbReference type="EMBL" id="CAG9171168.1"/>
    </source>
</evidence>
<dbReference type="Gene3D" id="2.40.160.10">
    <property type="entry name" value="Porin"/>
    <property type="match status" value="1"/>
</dbReference>
<keyword evidence="4" id="KW-1134">Transmembrane beta strand</keyword>
<feature type="signal peptide" evidence="11">
    <location>
        <begin position="1"/>
        <end position="20"/>
    </location>
</feature>
<evidence type="ECO:0000256" key="8">
    <source>
        <dbReference type="ARBA" id="ARBA00023114"/>
    </source>
</evidence>
<keyword evidence="8" id="KW-0626">Porin</keyword>
<dbReference type="Proteomes" id="UP000727654">
    <property type="component" value="Unassembled WGS sequence"/>
</dbReference>
<evidence type="ECO:0000256" key="11">
    <source>
        <dbReference type="SAM" id="SignalP"/>
    </source>
</evidence>
<evidence type="ECO:0000256" key="3">
    <source>
        <dbReference type="ARBA" id="ARBA00022448"/>
    </source>
</evidence>
<comment type="subunit">
    <text evidence="2">Homotrimer.</text>
</comment>
<evidence type="ECO:0000256" key="1">
    <source>
        <dbReference type="ARBA" id="ARBA00004571"/>
    </source>
</evidence>
<dbReference type="InterPro" id="IPR002299">
    <property type="entry name" value="Porin_Neis"/>
</dbReference>
<feature type="chain" id="PRO_5045075945" evidence="11">
    <location>
        <begin position="21"/>
        <end position="390"/>
    </location>
</feature>
<organism evidence="13 14">
    <name type="scientific">Cupriavidus laharis</name>
    <dbReference type="NCBI Taxonomy" id="151654"/>
    <lineage>
        <taxon>Bacteria</taxon>
        <taxon>Pseudomonadati</taxon>
        <taxon>Pseudomonadota</taxon>
        <taxon>Betaproteobacteria</taxon>
        <taxon>Burkholderiales</taxon>
        <taxon>Burkholderiaceae</taxon>
        <taxon>Cupriavidus</taxon>
    </lineage>
</organism>
<dbReference type="SUPFAM" id="SSF56935">
    <property type="entry name" value="Porins"/>
    <property type="match status" value="1"/>
</dbReference>
<comment type="subcellular location">
    <subcellularLocation>
        <location evidence="1">Cell outer membrane</location>
        <topology evidence="1">Multi-pass membrane protein</topology>
    </subcellularLocation>
</comment>
<evidence type="ECO:0000256" key="10">
    <source>
        <dbReference type="ARBA" id="ARBA00023237"/>
    </source>
</evidence>